<protein>
    <recommendedName>
        <fullName evidence="3">NACHT domain-containing protein</fullName>
    </recommendedName>
</protein>
<dbReference type="AlphaFoldDB" id="A0A163CJ62"/>
<dbReference type="Proteomes" id="UP000076715">
    <property type="component" value="Unassembled WGS sequence"/>
</dbReference>
<evidence type="ECO:0000313" key="1">
    <source>
        <dbReference type="EMBL" id="KZS42471.1"/>
    </source>
</evidence>
<organism evidence="1 2">
    <name type="scientific">Aquimarina aggregata</name>
    <dbReference type="NCBI Taxonomy" id="1642818"/>
    <lineage>
        <taxon>Bacteria</taxon>
        <taxon>Pseudomonadati</taxon>
        <taxon>Bacteroidota</taxon>
        <taxon>Flavobacteriia</taxon>
        <taxon>Flavobacteriales</taxon>
        <taxon>Flavobacteriaceae</taxon>
        <taxon>Aquimarina</taxon>
    </lineage>
</organism>
<dbReference type="STRING" id="1642818.AWE51_03245"/>
<dbReference type="InterPro" id="IPR027417">
    <property type="entry name" value="P-loop_NTPase"/>
</dbReference>
<evidence type="ECO:0008006" key="3">
    <source>
        <dbReference type="Google" id="ProtNLM"/>
    </source>
</evidence>
<evidence type="ECO:0000313" key="2">
    <source>
        <dbReference type="Proteomes" id="UP000076715"/>
    </source>
</evidence>
<dbReference type="RefSeq" id="WP_066310261.1">
    <property type="nucleotide sequence ID" value="NZ_LQRT01000002.1"/>
</dbReference>
<dbReference type="Gene3D" id="3.40.50.300">
    <property type="entry name" value="P-loop containing nucleotide triphosphate hydrolases"/>
    <property type="match status" value="1"/>
</dbReference>
<accession>A0A163CJ62</accession>
<dbReference type="PANTHER" id="PTHR46844">
    <property type="entry name" value="SLR5058 PROTEIN"/>
    <property type="match status" value="1"/>
</dbReference>
<dbReference type="EMBL" id="LQRT01000002">
    <property type="protein sequence ID" value="KZS42471.1"/>
    <property type="molecule type" value="Genomic_DNA"/>
</dbReference>
<dbReference type="PANTHER" id="PTHR46844:SF1">
    <property type="entry name" value="SLR5058 PROTEIN"/>
    <property type="match status" value="1"/>
</dbReference>
<keyword evidence="2" id="KW-1185">Reference proteome</keyword>
<sequence>MESEKKIEKLKKLKFTELAELVIAIFQKLDYKNLSIKNERCIIGDIKAGITTDRHGLLLFKDAYTGSKADLTEFIKKITDNAEKYDFHTCYIISTMNISRGFKRKVNLKYNIEYVDRDSLIKLVDENLSNFWNHQDIELLEYEKYYLENIAKEDELKRLKISQNTYEKLLNIFIEPRIYQLKEDKESNMPMQIKYDSKKILNIKTPAIISGDTGAGKSTFLKKIGENCIIEGDSKERRKIPIYVSAIDLISNDYDIEKSVNAILNGFFKGNYEVALETSNILILVDSIDEFDLKVQKKIIVDLENLYIEDKLNYFVATRHTDSSFNDFINQKVSYFNIEKFNNHQIKSFITRFFPDSSSRAENLINALKENRILERLPITPLSISLISILFEEKNFEIPATISDIYDNFNQLLLGKANVESRFEFIDINFKERILSLYALEIMSRENKVPMNKDEFIGYFEEYFSNKTQPLPENKLQEFLLYLIGNTGILFLKNGSYVQFKHDSFMEYYCAIEIFKHQREKEHLLINNFFDPNWQNSAIFYGGKSRDMAKFLEQITDKVKNANNLNNYFSGVMGIGYLLQALYQTDNVLRKESLLVALNINIKSYEILTKIASDEQVVTFKNAKLPFIAMINLFFFFENFNSITIKTPLELAFDDTFKQYQENYDDSTLGYKSLKLALTLNSSRINSDSQLEKLIYDSSFLNNPLLNVLADLGVSLFKGSNYNDLKKEIGKHFKGDNKVASLLLDTPAKKLRFTGLDQIRSKRKVSIYTEGKTDAEIIEHAFMKLTQNSDPYWSIKSSGNLSGGATELNGFLMKCSPKVEDDEIVIGIFDNDAKGISEFKGLKENIYKLVDGSNRVKKHINKNIYAIKLPIPGFREQYVMQDQVFNYFCIEHYFDDQILNQQKMIKPTVIPDIFEISSSKSAKSKFSAYIRKINDPKVFSNFRFLFQQIDSITGIDEIDYQDE</sequence>
<gene>
    <name evidence="1" type="ORF">AWE51_03245</name>
</gene>
<dbReference type="SUPFAM" id="SSF52540">
    <property type="entry name" value="P-loop containing nucleoside triphosphate hydrolases"/>
    <property type="match status" value="1"/>
</dbReference>
<comment type="caution">
    <text evidence="1">The sequence shown here is derived from an EMBL/GenBank/DDBJ whole genome shotgun (WGS) entry which is preliminary data.</text>
</comment>
<dbReference type="OrthoDB" id="1488560at2"/>
<reference evidence="1 2" key="1">
    <citation type="submission" date="2016-01" db="EMBL/GenBank/DDBJ databases">
        <title>The draft genome sequence of Aquimarina sp. RZW4-3-2.</title>
        <authorList>
            <person name="Wang Y."/>
        </authorList>
    </citation>
    <scope>NUCLEOTIDE SEQUENCE [LARGE SCALE GENOMIC DNA]</scope>
    <source>
        <strain evidence="1 2">RZW4-3-2</strain>
    </source>
</reference>
<proteinExistence type="predicted"/>
<name>A0A163CJ62_9FLAO</name>